<dbReference type="PANTHER" id="PTHR24416">
    <property type="entry name" value="TYROSINE-PROTEIN KINASE RECEPTOR"/>
    <property type="match status" value="1"/>
</dbReference>
<dbReference type="InterPro" id="IPR050122">
    <property type="entry name" value="RTK"/>
</dbReference>
<organism evidence="2 3">
    <name type="scientific">Heterorhabditis bacteriophora</name>
    <name type="common">Entomopathogenic nematode worm</name>
    <dbReference type="NCBI Taxonomy" id="37862"/>
    <lineage>
        <taxon>Eukaryota</taxon>
        <taxon>Metazoa</taxon>
        <taxon>Ecdysozoa</taxon>
        <taxon>Nematoda</taxon>
        <taxon>Chromadorea</taxon>
        <taxon>Rhabditida</taxon>
        <taxon>Rhabditina</taxon>
        <taxon>Rhabditomorpha</taxon>
        <taxon>Strongyloidea</taxon>
        <taxon>Heterorhabditidae</taxon>
        <taxon>Heterorhabditis</taxon>
    </lineage>
</organism>
<dbReference type="PROSITE" id="PS50011">
    <property type="entry name" value="PROTEIN_KINASE_DOM"/>
    <property type="match status" value="1"/>
</dbReference>
<dbReference type="Gene3D" id="3.30.200.20">
    <property type="entry name" value="Phosphorylase Kinase, domain 1"/>
    <property type="match status" value="1"/>
</dbReference>
<evidence type="ECO:0000313" key="2">
    <source>
        <dbReference type="Proteomes" id="UP000095283"/>
    </source>
</evidence>
<dbReference type="InterPro" id="IPR001245">
    <property type="entry name" value="Ser-Thr/Tyr_kinase_cat_dom"/>
</dbReference>
<protein>
    <submittedName>
        <fullName evidence="3">Protein kinase domain-containing protein</fullName>
    </submittedName>
</protein>
<proteinExistence type="predicted"/>
<dbReference type="GO" id="GO:0043235">
    <property type="term" value="C:receptor complex"/>
    <property type="evidence" value="ECO:0007669"/>
    <property type="project" value="TreeGrafter"/>
</dbReference>
<reference evidence="3" key="1">
    <citation type="submission" date="2016-11" db="UniProtKB">
        <authorList>
            <consortium name="WormBaseParasite"/>
        </authorList>
    </citation>
    <scope>IDENTIFICATION</scope>
</reference>
<dbReference type="WBParaSite" id="Hba_11010">
    <property type="protein sequence ID" value="Hba_11010"/>
    <property type="gene ID" value="Hba_11010"/>
</dbReference>
<sequence>MRAENCLVAVKMLPEYADELSRNEFVREICLMKTLGYHERLVNMLACITESEPLCLVVEYCSDGDLLNFLRERCKYMIQGGRLPLKWMPPESIRHYEFSTKSDVITTRSKYCSAAIFSNIVVNSKSIGSLDVDNIFFSDIAYVFSWIFITRFVILSS</sequence>
<keyword evidence="2" id="KW-1185">Reference proteome</keyword>
<dbReference type="SMART" id="SM00219">
    <property type="entry name" value="TyrKc"/>
    <property type="match status" value="1"/>
</dbReference>
<dbReference type="SUPFAM" id="SSF56112">
    <property type="entry name" value="Protein kinase-like (PK-like)"/>
    <property type="match status" value="1"/>
</dbReference>
<feature type="domain" description="Protein kinase" evidence="1">
    <location>
        <begin position="1"/>
        <end position="157"/>
    </location>
</feature>
<evidence type="ECO:0000313" key="3">
    <source>
        <dbReference type="WBParaSite" id="Hba_11010"/>
    </source>
</evidence>
<dbReference type="InterPro" id="IPR000719">
    <property type="entry name" value="Prot_kinase_dom"/>
</dbReference>
<dbReference type="Proteomes" id="UP000095283">
    <property type="component" value="Unplaced"/>
</dbReference>
<dbReference type="AlphaFoldDB" id="A0A1I7X0M7"/>
<dbReference type="Pfam" id="PF07714">
    <property type="entry name" value="PK_Tyr_Ser-Thr"/>
    <property type="match status" value="2"/>
</dbReference>
<dbReference type="InterPro" id="IPR020635">
    <property type="entry name" value="Tyr_kinase_cat_dom"/>
</dbReference>
<evidence type="ECO:0000259" key="1">
    <source>
        <dbReference type="PROSITE" id="PS50011"/>
    </source>
</evidence>
<accession>A0A1I7X0M7</accession>
<name>A0A1I7X0M7_HETBA</name>
<dbReference type="GO" id="GO:0005886">
    <property type="term" value="C:plasma membrane"/>
    <property type="evidence" value="ECO:0007669"/>
    <property type="project" value="TreeGrafter"/>
</dbReference>
<dbReference type="InterPro" id="IPR011009">
    <property type="entry name" value="Kinase-like_dom_sf"/>
</dbReference>
<dbReference type="GO" id="GO:0004714">
    <property type="term" value="F:transmembrane receptor protein tyrosine kinase activity"/>
    <property type="evidence" value="ECO:0007669"/>
    <property type="project" value="TreeGrafter"/>
</dbReference>
<dbReference type="GO" id="GO:0005524">
    <property type="term" value="F:ATP binding"/>
    <property type="evidence" value="ECO:0007669"/>
    <property type="project" value="InterPro"/>
</dbReference>
<dbReference type="PANTHER" id="PTHR24416:SF583">
    <property type="entry name" value="RECEPTOR PROTEIN-TYROSINE KINASE"/>
    <property type="match status" value="1"/>
</dbReference>
<dbReference type="GO" id="GO:0007169">
    <property type="term" value="P:cell surface receptor protein tyrosine kinase signaling pathway"/>
    <property type="evidence" value="ECO:0007669"/>
    <property type="project" value="TreeGrafter"/>
</dbReference>